<dbReference type="Gene3D" id="1.10.287.130">
    <property type="match status" value="1"/>
</dbReference>
<comment type="subcellular location">
    <subcellularLocation>
        <location evidence="2">Cell membrane</location>
        <topology evidence="2">Multi-pass membrane protein</topology>
    </subcellularLocation>
</comment>
<dbReference type="SUPFAM" id="SSF55874">
    <property type="entry name" value="ATPase domain of HSP90 chaperone/DNA topoisomerase II/histidine kinase"/>
    <property type="match status" value="1"/>
</dbReference>
<evidence type="ECO:0000313" key="16">
    <source>
        <dbReference type="EMBL" id="MDQ0174912.1"/>
    </source>
</evidence>
<keyword evidence="17" id="KW-1185">Reference proteome</keyword>
<evidence type="ECO:0000256" key="11">
    <source>
        <dbReference type="ARBA" id="ARBA00022989"/>
    </source>
</evidence>
<evidence type="ECO:0000256" key="5">
    <source>
        <dbReference type="ARBA" id="ARBA00022553"/>
    </source>
</evidence>
<evidence type="ECO:0000256" key="1">
    <source>
        <dbReference type="ARBA" id="ARBA00000085"/>
    </source>
</evidence>
<dbReference type="PANTHER" id="PTHR43547:SF3">
    <property type="entry name" value="SENSOR PROTEIN CITS"/>
    <property type="match status" value="1"/>
</dbReference>
<feature type="transmembrane region" description="Helical" evidence="14">
    <location>
        <begin position="25"/>
        <end position="44"/>
    </location>
</feature>
<dbReference type="SUPFAM" id="SSF103190">
    <property type="entry name" value="Sensory domain-like"/>
    <property type="match status" value="1"/>
</dbReference>
<evidence type="ECO:0000259" key="15">
    <source>
        <dbReference type="PROSITE" id="PS50109"/>
    </source>
</evidence>
<evidence type="ECO:0000313" key="17">
    <source>
        <dbReference type="Proteomes" id="UP001223586"/>
    </source>
</evidence>
<dbReference type="Gene3D" id="3.30.565.10">
    <property type="entry name" value="Histidine kinase-like ATPase, C-terminal domain"/>
    <property type="match status" value="1"/>
</dbReference>
<dbReference type="InterPro" id="IPR000014">
    <property type="entry name" value="PAS"/>
</dbReference>
<evidence type="ECO:0000256" key="13">
    <source>
        <dbReference type="ARBA" id="ARBA00023136"/>
    </source>
</evidence>
<comment type="catalytic activity">
    <reaction evidence="1">
        <text>ATP + protein L-histidine = ADP + protein N-phospho-L-histidine.</text>
        <dbReference type="EC" id="2.7.13.3"/>
    </reaction>
</comment>
<dbReference type="InterPro" id="IPR035965">
    <property type="entry name" value="PAS-like_dom_sf"/>
</dbReference>
<keyword evidence="11 14" id="KW-1133">Transmembrane helix</keyword>
<name>A0ABT9WNY0_9BACI</name>
<dbReference type="CDD" id="cd16915">
    <property type="entry name" value="HATPase_DpiB-CitA-like"/>
    <property type="match status" value="1"/>
</dbReference>
<protein>
    <recommendedName>
        <fullName evidence="3">histidine kinase</fullName>
        <ecNumber evidence="3">2.7.13.3</ecNumber>
    </recommendedName>
</protein>
<dbReference type="InterPro" id="IPR033463">
    <property type="entry name" value="sCache_3"/>
</dbReference>
<dbReference type="SMART" id="SM00091">
    <property type="entry name" value="PAS"/>
    <property type="match status" value="1"/>
</dbReference>
<keyword evidence="9 16" id="KW-0418">Kinase</keyword>
<keyword evidence="7 14" id="KW-0812">Transmembrane</keyword>
<dbReference type="EC" id="2.7.13.3" evidence="3"/>
<dbReference type="PRINTS" id="PR00344">
    <property type="entry name" value="BCTRLSENSOR"/>
</dbReference>
<proteinExistence type="predicted"/>
<comment type="caution">
    <text evidence="16">The sequence shown here is derived from an EMBL/GenBank/DDBJ whole genome shotgun (WGS) entry which is preliminary data.</text>
</comment>
<evidence type="ECO:0000256" key="4">
    <source>
        <dbReference type="ARBA" id="ARBA00022475"/>
    </source>
</evidence>
<keyword evidence="4" id="KW-1003">Cell membrane</keyword>
<keyword evidence="5" id="KW-0597">Phosphoprotein</keyword>
<sequence>MIQYHNDDISHLYRPKVTFNLKLKMITLMGLLIIGMFGIIGFFLQHFIKDALEKQVGERTLNVAQSVANIPELKAAFLLNDPATVIQPLVAPIREATGAEYIVVGNAEEIRYSHLKPNRIGKRMVGGDNERALQHGESYVSKAVGSLGLSLRGKVPIISDEGDIIGIVSVGFLVDDVQSMISNYHKELWYVLLLIIGIGIFGAILIANYIKKILFGLEPEEISHLLLQKETILQSTHEGLIAVDKRGFITMMNAAAQRLLFDRECPKNNFVGMPIKELLPHSTLTEVLEHGKSQYDKEMLLGKNIVLVNKVPIYEDDTIVGAVSTFRNKTEIERLTKELTRIKQYANTLRAQTHEFSNKLYTILGLLQLNKKQEAIDFIRKESDIHQEWIRFLMERIPDSMINAILLGKLNQANELRVEMSIHPDSQLTYRFSGAKREALLTVLGNLIENAIEAAKNRKQPKRMVHIFFTDIGDDVIFEIEDSGPGIKGEDANKIFIQGFSTKEGSNRGIGLALTNQMISEIGGTILLEESELGGACFVITIPKD</sequence>
<evidence type="ECO:0000256" key="6">
    <source>
        <dbReference type="ARBA" id="ARBA00022679"/>
    </source>
</evidence>
<dbReference type="Gene3D" id="3.30.450.20">
    <property type="entry name" value="PAS domain"/>
    <property type="match status" value="2"/>
</dbReference>
<keyword evidence="12" id="KW-0902">Two-component regulatory system</keyword>
<dbReference type="InterPro" id="IPR003594">
    <property type="entry name" value="HATPase_dom"/>
</dbReference>
<reference evidence="16 17" key="1">
    <citation type="submission" date="2023-07" db="EMBL/GenBank/DDBJ databases">
        <title>Genomic Encyclopedia of Type Strains, Phase IV (KMG-IV): sequencing the most valuable type-strain genomes for metagenomic binning, comparative biology and taxonomic classification.</title>
        <authorList>
            <person name="Goeker M."/>
        </authorList>
    </citation>
    <scope>NUCLEOTIDE SEQUENCE [LARGE SCALE GENOMIC DNA]</scope>
    <source>
        <strain evidence="16 17">DSM 23837</strain>
    </source>
</reference>
<keyword evidence="8" id="KW-0547">Nucleotide-binding</keyword>
<accession>A0ABT9WNY0</accession>
<dbReference type="PROSITE" id="PS50109">
    <property type="entry name" value="HIS_KIN"/>
    <property type="match status" value="1"/>
</dbReference>
<keyword evidence="13 14" id="KW-0472">Membrane</keyword>
<keyword evidence="10" id="KW-0067">ATP-binding</keyword>
<dbReference type="GO" id="GO:0004673">
    <property type="term" value="F:protein histidine kinase activity"/>
    <property type="evidence" value="ECO:0007669"/>
    <property type="project" value="UniProtKB-EC"/>
</dbReference>
<evidence type="ECO:0000256" key="14">
    <source>
        <dbReference type="SAM" id="Phobius"/>
    </source>
</evidence>
<dbReference type="InterPro" id="IPR013767">
    <property type="entry name" value="PAS_fold"/>
</dbReference>
<dbReference type="InterPro" id="IPR016120">
    <property type="entry name" value="Sig_transdc_His_kin_SpoOB"/>
</dbReference>
<evidence type="ECO:0000256" key="8">
    <source>
        <dbReference type="ARBA" id="ARBA00022741"/>
    </source>
</evidence>
<dbReference type="CDD" id="cd18773">
    <property type="entry name" value="PDC1_HK_sensor"/>
    <property type="match status" value="1"/>
</dbReference>
<dbReference type="SUPFAM" id="SSF55890">
    <property type="entry name" value="Sporulation response regulatory protein Spo0B"/>
    <property type="match status" value="1"/>
</dbReference>
<dbReference type="SMART" id="SM00387">
    <property type="entry name" value="HATPase_c"/>
    <property type="match status" value="1"/>
</dbReference>
<dbReference type="Pfam" id="PF00989">
    <property type="entry name" value="PAS"/>
    <property type="match status" value="1"/>
</dbReference>
<evidence type="ECO:0000256" key="9">
    <source>
        <dbReference type="ARBA" id="ARBA00022777"/>
    </source>
</evidence>
<evidence type="ECO:0000256" key="12">
    <source>
        <dbReference type="ARBA" id="ARBA00023012"/>
    </source>
</evidence>
<dbReference type="SUPFAM" id="SSF55785">
    <property type="entry name" value="PYP-like sensor domain (PAS domain)"/>
    <property type="match status" value="1"/>
</dbReference>
<evidence type="ECO:0000256" key="3">
    <source>
        <dbReference type="ARBA" id="ARBA00012438"/>
    </source>
</evidence>
<dbReference type="PANTHER" id="PTHR43547">
    <property type="entry name" value="TWO-COMPONENT HISTIDINE KINASE"/>
    <property type="match status" value="1"/>
</dbReference>
<dbReference type="InterPro" id="IPR004358">
    <property type="entry name" value="Sig_transdc_His_kin-like_C"/>
</dbReference>
<dbReference type="InterPro" id="IPR036890">
    <property type="entry name" value="HATPase_C_sf"/>
</dbReference>
<dbReference type="Pfam" id="PF02518">
    <property type="entry name" value="HATPase_c"/>
    <property type="match status" value="1"/>
</dbReference>
<dbReference type="Pfam" id="PF17203">
    <property type="entry name" value="sCache_3_2"/>
    <property type="match status" value="1"/>
</dbReference>
<feature type="domain" description="Histidine kinase" evidence="15">
    <location>
        <begin position="351"/>
        <end position="545"/>
    </location>
</feature>
<dbReference type="InterPro" id="IPR005467">
    <property type="entry name" value="His_kinase_dom"/>
</dbReference>
<evidence type="ECO:0000256" key="7">
    <source>
        <dbReference type="ARBA" id="ARBA00022692"/>
    </source>
</evidence>
<keyword evidence="6 16" id="KW-0808">Transferase</keyword>
<dbReference type="CDD" id="cd00130">
    <property type="entry name" value="PAS"/>
    <property type="match status" value="1"/>
</dbReference>
<dbReference type="EMBL" id="JAUSTT010000003">
    <property type="protein sequence ID" value="MDQ0174912.1"/>
    <property type="molecule type" value="Genomic_DNA"/>
</dbReference>
<gene>
    <name evidence="16" type="ORF">J2S08_000746</name>
</gene>
<evidence type="ECO:0000256" key="2">
    <source>
        <dbReference type="ARBA" id="ARBA00004651"/>
    </source>
</evidence>
<organism evidence="16 17">
    <name type="scientific">Bacillus chungangensis</name>
    <dbReference type="NCBI Taxonomy" id="587633"/>
    <lineage>
        <taxon>Bacteria</taxon>
        <taxon>Bacillati</taxon>
        <taxon>Bacillota</taxon>
        <taxon>Bacilli</taxon>
        <taxon>Bacillales</taxon>
        <taxon>Bacillaceae</taxon>
        <taxon>Bacillus</taxon>
    </lineage>
</organism>
<feature type="transmembrane region" description="Helical" evidence="14">
    <location>
        <begin position="188"/>
        <end position="210"/>
    </location>
</feature>
<evidence type="ECO:0000256" key="10">
    <source>
        <dbReference type="ARBA" id="ARBA00022840"/>
    </source>
</evidence>
<dbReference type="Proteomes" id="UP001223586">
    <property type="component" value="Unassembled WGS sequence"/>
</dbReference>
<dbReference type="InterPro" id="IPR029151">
    <property type="entry name" value="Sensor-like_sf"/>
</dbReference>
<dbReference type="RefSeq" id="WP_307226780.1">
    <property type="nucleotide sequence ID" value="NZ_JAUSTT010000003.1"/>
</dbReference>